<dbReference type="InterPro" id="IPR011078">
    <property type="entry name" value="PyrdxlP_homeostasis"/>
</dbReference>
<dbReference type="PIRSF" id="PIRSF004848">
    <property type="entry name" value="YBL036c_PLPDEIII"/>
    <property type="match status" value="1"/>
</dbReference>
<comment type="caution">
    <text evidence="6">The sequence shown here is derived from an EMBL/GenBank/DDBJ whole genome shotgun (WGS) entry which is preliminary data.</text>
</comment>
<dbReference type="FunFam" id="3.20.20.10:FF:000018">
    <property type="entry name" value="Pyridoxal phosphate homeostasis protein"/>
    <property type="match status" value="1"/>
</dbReference>
<dbReference type="InterPro" id="IPR001608">
    <property type="entry name" value="Ala_racemase_N"/>
</dbReference>
<evidence type="ECO:0000256" key="3">
    <source>
        <dbReference type="PIRSR" id="PIRSR004848-1"/>
    </source>
</evidence>
<evidence type="ECO:0000256" key="4">
    <source>
        <dbReference type="RuleBase" id="RU004514"/>
    </source>
</evidence>
<dbReference type="RefSeq" id="WP_088440528.1">
    <property type="nucleotide sequence ID" value="NZ_BMMC01000018.1"/>
</dbReference>
<dbReference type="SUPFAM" id="SSF51419">
    <property type="entry name" value="PLP-binding barrel"/>
    <property type="match status" value="1"/>
</dbReference>
<evidence type="ECO:0000313" key="7">
    <source>
        <dbReference type="Proteomes" id="UP000197361"/>
    </source>
</evidence>
<dbReference type="Pfam" id="PF01168">
    <property type="entry name" value="Ala_racemase_N"/>
    <property type="match status" value="1"/>
</dbReference>
<dbReference type="NCBIfam" id="TIGR00044">
    <property type="entry name" value="YggS family pyridoxal phosphate-dependent enzyme"/>
    <property type="match status" value="1"/>
</dbReference>
<dbReference type="EMBL" id="NISK01000001">
    <property type="protein sequence ID" value="OWQ99791.1"/>
    <property type="molecule type" value="Genomic_DNA"/>
</dbReference>
<dbReference type="HAMAP" id="MF_02087">
    <property type="entry name" value="PLP_homeostasis"/>
    <property type="match status" value="1"/>
</dbReference>
<dbReference type="Proteomes" id="UP000197361">
    <property type="component" value="Unassembled WGS sequence"/>
</dbReference>
<evidence type="ECO:0000256" key="2">
    <source>
        <dbReference type="HAMAP-Rule" id="MF_02087"/>
    </source>
</evidence>
<gene>
    <name evidence="6" type="ORF">CDQ92_02300</name>
</gene>
<feature type="modified residue" description="N6-(pyridoxal phosphate)lysine" evidence="2 3">
    <location>
        <position position="36"/>
    </location>
</feature>
<organism evidence="6 7">
    <name type="scientific">Sphingopyxis bauzanensis</name>
    <dbReference type="NCBI Taxonomy" id="651663"/>
    <lineage>
        <taxon>Bacteria</taxon>
        <taxon>Pseudomonadati</taxon>
        <taxon>Pseudomonadota</taxon>
        <taxon>Alphaproteobacteria</taxon>
        <taxon>Sphingomonadales</taxon>
        <taxon>Sphingomonadaceae</taxon>
        <taxon>Sphingopyxis</taxon>
    </lineage>
</organism>
<keyword evidence="1 2" id="KW-0663">Pyridoxal phosphate</keyword>
<evidence type="ECO:0000259" key="5">
    <source>
        <dbReference type="Pfam" id="PF01168"/>
    </source>
</evidence>
<evidence type="ECO:0000256" key="1">
    <source>
        <dbReference type="ARBA" id="ARBA00022898"/>
    </source>
</evidence>
<dbReference type="GO" id="GO:0030170">
    <property type="term" value="F:pyridoxal phosphate binding"/>
    <property type="evidence" value="ECO:0007669"/>
    <property type="project" value="UniProtKB-UniRule"/>
</dbReference>
<dbReference type="CDD" id="cd00635">
    <property type="entry name" value="PLPDE_III_YBL036c_like"/>
    <property type="match status" value="1"/>
</dbReference>
<keyword evidence="7" id="KW-1185">Reference proteome</keyword>
<dbReference type="AlphaFoldDB" id="A0A246K364"/>
<dbReference type="OrthoDB" id="9804072at2"/>
<dbReference type="InterPro" id="IPR029066">
    <property type="entry name" value="PLP-binding_barrel"/>
</dbReference>
<name>A0A246K364_9SPHN</name>
<dbReference type="PANTHER" id="PTHR10146">
    <property type="entry name" value="PROLINE SYNTHETASE CO-TRANSCRIBED BACTERIAL HOMOLOG PROTEIN"/>
    <property type="match status" value="1"/>
</dbReference>
<protein>
    <recommendedName>
        <fullName evidence="2">Pyridoxal phosphate homeostasis protein</fullName>
        <shortName evidence="2">PLP homeostasis protein</shortName>
    </recommendedName>
</protein>
<accession>A0A246K364</accession>
<sequence length="224" mass="23679">MSDAADRLNEVQAKIAESATRAQRRADDICLIAVSKTHDAAAIRLLIAAGQRHFGENRVQEAAAKWPELRGEAPNVTLHLIGRLQSNKADEAVALFDAIHSVDRSSLVQALAKASEKAGRQPQLFVQVNIGDEEQKGGCKVADLPALLAEAKDAGLIISGLMAIPPADIEPAPFFALLDELAERNGLAGRSIGMSGDYETAVMLGATHVRVGTALFGVRDVANG</sequence>
<dbReference type="PANTHER" id="PTHR10146:SF14">
    <property type="entry name" value="PYRIDOXAL PHOSPHATE HOMEOSTASIS PROTEIN"/>
    <property type="match status" value="1"/>
</dbReference>
<comment type="similarity">
    <text evidence="2 4">Belongs to the pyridoxal phosphate-binding protein YggS/PROSC family.</text>
</comment>
<dbReference type="Gene3D" id="3.20.20.10">
    <property type="entry name" value="Alanine racemase"/>
    <property type="match status" value="1"/>
</dbReference>
<proteinExistence type="inferred from homology"/>
<reference evidence="6 7" key="1">
    <citation type="journal article" date="2010" name="Int. J. Syst. Evol. Microbiol.">
        <title>Sphingopyxis bauzanensis sp. nov., a psychrophilic bacterium isolated from soil.</title>
        <authorList>
            <person name="Zhang D.C."/>
            <person name="Liu H.C."/>
            <person name="Xin Y.H."/>
            <person name="Zhou Y.G."/>
            <person name="Schinner F."/>
            <person name="Margesin R."/>
        </authorList>
    </citation>
    <scope>NUCLEOTIDE SEQUENCE [LARGE SCALE GENOMIC DNA]</scope>
    <source>
        <strain evidence="6 7">DSM 22271</strain>
    </source>
</reference>
<feature type="domain" description="Alanine racemase N-terminal" evidence="5">
    <location>
        <begin position="14"/>
        <end position="219"/>
    </location>
</feature>
<comment type="cofactor">
    <cofactor evidence="3">
        <name>pyridoxal 5'-phosphate</name>
        <dbReference type="ChEBI" id="CHEBI:597326"/>
    </cofactor>
</comment>
<evidence type="ECO:0000313" key="6">
    <source>
        <dbReference type="EMBL" id="OWQ99791.1"/>
    </source>
</evidence>
<comment type="function">
    <text evidence="2">Pyridoxal 5'-phosphate (PLP)-binding protein, which is involved in PLP homeostasis.</text>
</comment>